<comment type="caution">
    <text evidence="2">The sequence shown here is derived from an EMBL/GenBank/DDBJ whole genome shotgun (WGS) entry which is preliminary data.</text>
</comment>
<sequence>TSSEPPVIELEIRQLGLSVRDVSGLDQAIPQPRKFIFKRNSHLLLGRAPSCGSDAKAKMRQSVGTSHMHQQALALNGSDDGLFTNQVVSKVHAALYEVDGHLILEDKQSTHGTYVNEERIQSRVLKDLDRVKLGRDVVRKDVPYVPLEFT</sequence>
<accession>A0A9P6SRW7</accession>
<dbReference type="AlphaFoldDB" id="A0A9P6SRW7"/>
<dbReference type="Proteomes" id="UP000703661">
    <property type="component" value="Unassembled WGS sequence"/>
</dbReference>
<feature type="non-terminal residue" evidence="2">
    <location>
        <position position="150"/>
    </location>
</feature>
<evidence type="ECO:0000313" key="2">
    <source>
        <dbReference type="EMBL" id="KAF9993812.1"/>
    </source>
</evidence>
<dbReference type="SMART" id="SM00240">
    <property type="entry name" value="FHA"/>
    <property type="match status" value="1"/>
</dbReference>
<dbReference type="SUPFAM" id="SSF49879">
    <property type="entry name" value="SMAD/FHA domain"/>
    <property type="match status" value="1"/>
</dbReference>
<reference evidence="2" key="1">
    <citation type="journal article" date="2020" name="Fungal Divers.">
        <title>Resolving the Mortierellaceae phylogeny through synthesis of multi-gene phylogenetics and phylogenomics.</title>
        <authorList>
            <person name="Vandepol N."/>
            <person name="Liber J."/>
            <person name="Desiro A."/>
            <person name="Na H."/>
            <person name="Kennedy M."/>
            <person name="Barry K."/>
            <person name="Grigoriev I.V."/>
            <person name="Miller A.N."/>
            <person name="O'Donnell K."/>
            <person name="Stajich J.E."/>
            <person name="Bonito G."/>
        </authorList>
    </citation>
    <scope>NUCLEOTIDE SEQUENCE</scope>
    <source>
        <strain evidence="2">NRRL 2769</strain>
    </source>
</reference>
<feature type="domain" description="FHA" evidence="1">
    <location>
        <begin position="43"/>
        <end position="120"/>
    </location>
</feature>
<dbReference type="CDD" id="cd00060">
    <property type="entry name" value="FHA"/>
    <property type="match status" value="1"/>
</dbReference>
<dbReference type="Pfam" id="PF00498">
    <property type="entry name" value="FHA"/>
    <property type="match status" value="1"/>
</dbReference>
<organism evidence="2 3">
    <name type="scientific">Entomortierella chlamydospora</name>
    <dbReference type="NCBI Taxonomy" id="101097"/>
    <lineage>
        <taxon>Eukaryota</taxon>
        <taxon>Fungi</taxon>
        <taxon>Fungi incertae sedis</taxon>
        <taxon>Mucoromycota</taxon>
        <taxon>Mortierellomycotina</taxon>
        <taxon>Mortierellomycetes</taxon>
        <taxon>Mortierellales</taxon>
        <taxon>Mortierellaceae</taxon>
        <taxon>Entomortierella</taxon>
    </lineage>
</organism>
<dbReference type="InterPro" id="IPR008984">
    <property type="entry name" value="SMAD_FHA_dom_sf"/>
</dbReference>
<dbReference type="InterPro" id="IPR000253">
    <property type="entry name" value="FHA_dom"/>
</dbReference>
<gene>
    <name evidence="2" type="ORF">BGZ80_008020</name>
</gene>
<proteinExistence type="predicted"/>
<evidence type="ECO:0000313" key="3">
    <source>
        <dbReference type="Proteomes" id="UP000703661"/>
    </source>
</evidence>
<dbReference type="PROSITE" id="PS50006">
    <property type="entry name" value="FHA_DOMAIN"/>
    <property type="match status" value="1"/>
</dbReference>
<evidence type="ECO:0000259" key="1">
    <source>
        <dbReference type="PROSITE" id="PS50006"/>
    </source>
</evidence>
<feature type="non-terminal residue" evidence="2">
    <location>
        <position position="1"/>
    </location>
</feature>
<name>A0A9P6SRW7_9FUNG</name>
<dbReference type="EMBL" id="JAAAID010004229">
    <property type="protein sequence ID" value="KAF9993812.1"/>
    <property type="molecule type" value="Genomic_DNA"/>
</dbReference>
<keyword evidence="3" id="KW-1185">Reference proteome</keyword>
<dbReference type="Gene3D" id="2.60.200.20">
    <property type="match status" value="1"/>
</dbReference>
<protein>
    <recommendedName>
        <fullName evidence="1">FHA domain-containing protein</fullName>
    </recommendedName>
</protein>